<feature type="domain" description="Phosphatidic acid phosphatase type 2/haloperoxidase" evidence="2">
    <location>
        <begin position="39"/>
        <end position="147"/>
    </location>
</feature>
<feature type="transmembrane region" description="Helical" evidence="1">
    <location>
        <begin position="105"/>
        <end position="126"/>
    </location>
</feature>
<evidence type="ECO:0000256" key="1">
    <source>
        <dbReference type="SAM" id="Phobius"/>
    </source>
</evidence>
<keyword evidence="1" id="KW-0812">Transmembrane</keyword>
<organism evidence="3 4">
    <name type="scientific">Micrococcoides hystricis</name>
    <dbReference type="NCBI Taxonomy" id="1572761"/>
    <lineage>
        <taxon>Bacteria</taxon>
        <taxon>Bacillati</taxon>
        <taxon>Actinomycetota</taxon>
        <taxon>Actinomycetes</taxon>
        <taxon>Micrococcales</taxon>
        <taxon>Micrococcaceae</taxon>
        <taxon>Micrococcoides</taxon>
    </lineage>
</organism>
<name>A0ABV6P9B2_9MICC</name>
<feature type="transmembrane region" description="Helical" evidence="1">
    <location>
        <begin position="37"/>
        <end position="61"/>
    </location>
</feature>
<dbReference type="InterPro" id="IPR000326">
    <property type="entry name" value="PAP2/HPO"/>
</dbReference>
<comment type="caution">
    <text evidence="3">The sequence shown here is derived from an EMBL/GenBank/DDBJ whole genome shotgun (WGS) entry which is preliminary data.</text>
</comment>
<protein>
    <submittedName>
        <fullName evidence="3">Phosphatase PAP2 family protein</fullName>
    </submittedName>
</protein>
<keyword evidence="1" id="KW-0472">Membrane</keyword>
<feature type="transmembrane region" description="Helical" evidence="1">
    <location>
        <begin position="208"/>
        <end position="231"/>
    </location>
</feature>
<feature type="transmembrane region" description="Helical" evidence="1">
    <location>
        <begin position="132"/>
        <end position="152"/>
    </location>
</feature>
<feature type="transmembrane region" description="Helical" evidence="1">
    <location>
        <begin position="173"/>
        <end position="196"/>
    </location>
</feature>
<sequence>MQFLRGPVQQLLNVLPEVVAVLAVLAFLVLTLAKKRFFASGIALAMFLVANVSAQVLKHWIFSRPDLGTGIPYYTGNSLPSGHTVFAAAAGFSLILVARPRQRPWVAVLAVVLSSAVAAGTFIETWHRPADMMAGFFLAAAWALVAAAILANRGPQENQLLVADPGGTSPVSIWLILGGLALIAAAVAFFALAGGIQALRYPFAAFSMWHYLAGLALSIGPGLLSYGAVLWRLQTVRPARF</sequence>
<accession>A0ABV6P9B2</accession>
<dbReference type="InterPro" id="IPR036938">
    <property type="entry name" value="PAP2/HPO_sf"/>
</dbReference>
<dbReference type="EMBL" id="JBHLUB010000023">
    <property type="protein sequence ID" value="MFC0581711.1"/>
    <property type="molecule type" value="Genomic_DNA"/>
</dbReference>
<reference evidence="3 4" key="1">
    <citation type="submission" date="2024-09" db="EMBL/GenBank/DDBJ databases">
        <authorList>
            <person name="Sun Q."/>
            <person name="Mori K."/>
        </authorList>
    </citation>
    <scope>NUCLEOTIDE SEQUENCE [LARGE SCALE GENOMIC DNA]</scope>
    <source>
        <strain evidence="3 4">NCAIM B.02604</strain>
    </source>
</reference>
<evidence type="ECO:0000313" key="4">
    <source>
        <dbReference type="Proteomes" id="UP001589862"/>
    </source>
</evidence>
<proteinExistence type="predicted"/>
<dbReference type="Pfam" id="PF01569">
    <property type="entry name" value="PAP2"/>
    <property type="match status" value="1"/>
</dbReference>
<dbReference type="SMART" id="SM00014">
    <property type="entry name" value="acidPPc"/>
    <property type="match status" value="1"/>
</dbReference>
<dbReference type="Proteomes" id="UP001589862">
    <property type="component" value="Unassembled WGS sequence"/>
</dbReference>
<feature type="transmembrane region" description="Helical" evidence="1">
    <location>
        <begin position="12"/>
        <end position="30"/>
    </location>
</feature>
<feature type="transmembrane region" description="Helical" evidence="1">
    <location>
        <begin position="81"/>
        <end position="98"/>
    </location>
</feature>
<dbReference type="RefSeq" id="WP_377458400.1">
    <property type="nucleotide sequence ID" value="NZ_JBHLUB010000023.1"/>
</dbReference>
<evidence type="ECO:0000259" key="2">
    <source>
        <dbReference type="SMART" id="SM00014"/>
    </source>
</evidence>
<dbReference type="SUPFAM" id="SSF48317">
    <property type="entry name" value="Acid phosphatase/Vanadium-dependent haloperoxidase"/>
    <property type="match status" value="1"/>
</dbReference>
<dbReference type="Gene3D" id="1.20.144.10">
    <property type="entry name" value="Phosphatidic acid phosphatase type 2/haloperoxidase"/>
    <property type="match status" value="1"/>
</dbReference>
<keyword evidence="4" id="KW-1185">Reference proteome</keyword>
<gene>
    <name evidence="3" type="ORF">ACFFFR_04840</name>
</gene>
<keyword evidence="1" id="KW-1133">Transmembrane helix</keyword>
<evidence type="ECO:0000313" key="3">
    <source>
        <dbReference type="EMBL" id="MFC0581711.1"/>
    </source>
</evidence>